<feature type="compositionally biased region" description="Basic and acidic residues" evidence="17">
    <location>
        <begin position="57"/>
        <end position="73"/>
    </location>
</feature>
<keyword evidence="6" id="KW-0645">Protease</keyword>
<evidence type="ECO:0000256" key="7">
    <source>
        <dbReference type="ARBA" id="ARBA00022676"/>
    </source>
</evidence>
<dbReference type="GO" id="GO:0005886">
    <property type="term" value="C:plasma membrane"/>
    <property type="evidence" value="ECO:0007669"/>
    <property type="project" value="UniProtKB-SubCell"/>
</dbReference>
<keyword evidence="18" id="KW-0812">Transmembrane</keyword>
<dbReference type="PANTHER" id="PTHR32282:SF11">
    <property type="entry name" value="PENICILLIN-BINDING PROTEIN 1B"/>
    <property type="match status" value="1"/>
</dbReference>
<dbReference type="GO" id="GO:0009252">
    <property type="term" value="P:peptidoglycan biosynthetic process"/>
    <property type="evidence" value="ECO:0007669"/>
    <property type="project" value="UniProtKB-KW"/>
</dbReference>
<dbReference type="GO" id="GO:0008658">
    <property type="term" value="F:penicillin binding"/>
    <property type="evidence" value="ECO:0007669"/>
    <property type="project" value="InterPro"/>
</dbReference>
<dbReference type="GO" id="GO:0008955">
    <property type="term" value="F:peptidoglycan glycosyltransferase activity"/>
    <property type="evidence" value="ECO:0007669"/>
    <property type="project" value="UniProtKB-EC"/>
</dbReference>
<evidence type="ECO:0000256" key="17">
    <source>
        <dbReference type="SAM" id="MobiDB-lite"/>
    </source>
</evidence>
<dbReference type="InterPro" id="IPR001264">
    <property type="entry name" value="Glyco_trans_51"/>
</dbReference>
<comment type="catalytic activity">
    <reaction evidence="15">
        <text>Preferential cleavage: (Ac)2-L-Lys-D-Ala-|-D-Ala. Also transpeptidation of peptidyl-alanyl moieties that are N-acyl substituents of D-alanine.</text>
        <dbReference type="EC" id="3.4.16.4"/>
    </reaction>
</comment>
<comment type="caution">
    <text evidence="21">The sequence shown here is derived from an EMBL/GenBank/DDBJ whole genome shotgun (WGS) entry which is preliminary data.</text>
</comment>
<evidence type="ECO:0000256" key="16">
    <source>
        <dbReference type="ARBA" id="ARBA00049902"/>
    </source>
</evidence>
<evidence type="ECO:0000256" key="5">
    <source>
        <dbReference type="ARBA" id="ARBA00022645"/>
    </source>
</evidence>
<feature type="region of interest" description="Disordered" evidence="17">
    <location>
        <begin position="57"/>
        <end position="86"/>
    </location>
</feature>
<dbReference type="InterPro" id="IPR001460">
    <property type="entry name" value="PCN-bd_Tpept"/>
</dbReference>
<evidence type="ECO:0000259" key="20">
    <source>
        <dbReference type="Pfam" id="PF00912"/>
    </source>
</evidence>
<dbReference type="GO" id="GO:0008360">
    <property type="term" value="P:regulation of cell shape"/>
    <property type="evidence" value="ECO:0007669"/>
    <property type="project" value="UniProtKB-KW"/>
</dbReference>
<evidence type="ECO:0000256" key="9">
    <source>
        <dbReference type="ARBA" id="ARBA00022801"/>
    </source>
</evidence>
<dbReference type="FunFam" id="1.10.3810.10:FF:000001">
    <property type="entry name" value="Penicillin-binding protein 1A"/>
    <property type="match status" value="1"/>
</dbReference>
<feature type="domain" description="Glycosyl transferase family 51" evidence="20">
    <location>
        <begin position="188"/>
        <end position="358"/>
    </location>
</feature>
<dbReference type="Proteomes" id="UP000280307">
    <property type="component" value="Unassembled WGS sequence"/>
</dbReference>
<gene>
    <name evidence="21" type="ORF">EI684_03360</name>
</gene>
<evidence type="ECO:0000256" key="12">
    <source>
        <dbReference type="ARBA" id="ARBA00023136"/>
    </source>
</evidence>
<evidence type="ECO:0000256" key="11">
    <source>
        <dbReference type="ARBA" id="ARBA00022984"/>
    </source>
</evidence>
<dbReference type="GO" id="GO:0071555">
    <property type="term" value="P:cell wall organization"/>
    <property type="evidence" value="ECO:0007669"/>
    <property type="project" value="UniProtKB-KW"/>
</dbReference>
<evidence type="ECO:0000256" key="4">
    <source>
        <dbReference type="ARBA" id="ARBA00022475"/>
    </source>
</evidence>
<evidence type="ECO:0000256" key="13">
    <source>
        <dbReference type="ARBA" id="ARBA00023268"/>
    </source>
</evidence>
<keyword evidence="18" id="KW-1133">Transmembrane helix</keyword>
<evidence type="ECO:0000313" key="22">
    <source>
        <dbReference type="Proteomes" id="UP000280307"/>
    </source>
</evidence>
<dbReference type="EMBL" id="RSAS01000130">
    <property type="protein sequence ID" value="RRR76245.1"/>
    <property type="molecule type" value="Genomic_DNA"/>
</dbReference>
<dbReference type="SUPFAM" id="SSF56601">
    <property type="entry name" value="beta-lactamase/transpeptidase-like"/>
    <property type="match status" value="1"/>
</dbReference>
<evidence type="ECO:0000256" key="18">
    <source>
        <dbReference type="SAM" id="Phobius"/>
    </source>
</evidence>
<organism evidence="21 22">
    <name type="scientific">Candidatus Viridilinea halotolerans</name>
    <dbReference type="NCBI Taxonomy" id="2491704"/>
    <lineage>
        <taxon>Bacteria</taxon>
        <taxon>Bacillati</taxon>
        <taxon>Chloroflexota</taxon>
        <taxon>Chloroflexia</taxon>
        <taxon>Chloroflexales</taxon>
        <taxon>Chloroflexineae</taxon>
        <taxon>Oscillochloridaceae</taxon>
        <taxon>Candidatus Viridilinea</taxon>
    </lineage>
</organism>
<evidence type="ECO:0000256" key="6">
    <source>
        <dbReference type="ARBA" id="ARBA00022670"/>
    </source>
</evidence>
<evidence type="ECO:0000313" key="21">
    <source>
        <dbReference type="EMBL" id="RRR76245.1"/>
    </source>
</evidence>
<name>A0A426U7T7_9CHLR</name>
<keyword evidence="4" id="KW-1003">Cell membrane</keyword>
<dbReference type="AlphaFoldDB" id="A0A426U7T7"/>
<keyword evidence="13" id="KW-0511">Multifunctional enzyme</keyword>
<dbReference type="Gene3D" id="3.40.710.10">
    <property type="entry name" value="DD-peptidase/beta-lactamase superfamily"/>
    <property type="match status" value="1"/>
</dbReference>
<feature type="domain" description="Penicillin-binding protein transpeptidase" evidence="19">
    <location>
        <begin position="448"/>
        <end position="702"/>
    </location>
</feature>
<comment type="subcellular location">
    <subcellularLocation>
        <location evidence="1">Cell membrane</location>
    </subcellularLocation>
</comment>
<dbReference type="InterPro" id="IPR012338">
    <property type="entry name" value="Beta-lactam/transpept-like"/>
</dbReference>
<keyword evidence="7" id="KW-0328">Glycosyltransferase</keyword>
<dbReference type="InterPro" id="IPR023346">
    <property type="entry name" value="Lysozyme-like_dom_sf"/>
</dbReference>
<dbReference type="GO" id="GO:0009002">
    <property type="term" value="F:serine-type D-Ala-D-Ala carboxypeptidase activity"/>
    <property type="evidence" value="ECO:0007669"/>
    <property type="project" value="UniProtKB-EC"/>
</dbReference>
<dbReference type="InterPro" id="IPR050396">
    <property type="entry name" value="Glycosyltr_51/Transpeptidase"/>
</dbReference>
<comment type="similarity">
    <text evidence="2">In the C-terminal section; belongs to the transpeptidase family.</text>
</comment>
<evidence type="ECO:0000256" key="14">
    <source>
        <dbReference type="ARBA" id="ARBA00023316"/>
    </source>
</evidence>
<keyword evidence="14" id="KW-0961">Cell wall biogenesis/degradation</keyword>
<dbReference type="InterPro" id="IPR036950">
    <property type="entry name" value="PBP_transglycosylase"/>
</dbReference>
<dbReference type="GO" id="GO:0030288">
    <property type="term" value="C:outer membrane-bounded periplasmic space"/>
    <property type="evidence" value="ECO:0007669"/>
    <property type="project" value="TreeGrafter"/>
</dbReference>
<dbReference type="NCBIfam" id="TIGR02074">
    <property type="entry name" value="PBP_1a_fam"/>
    <property type="match status" value="1"/>
</dbReference>
<evidence type="ECO:0000259" key="19">
    <source>
        <dbReference type="Pfam" id="PF00905"/>
    </source>
</evidence>
<keyword evidence="11" id="KW-0573">Peptidoglycan synthesis</keyword>
<keyword evidence="12 18" id="KW-0472">Membrane</keyword>
<evidence type="ECO:0000256" key="15">
    <source>
        <dbReference type="ARBA" id="ARBA00034000"/>
    </source>
</evidence>
<evidence type="ECO:0000256" key="2">
    <source>
        <dbReference type="ARBA" id="ARBA00007090"/>
    </source>
</evidence>
<reference evidence="21 22" key="1">
    <citation type="submission" date="2018-12" db="EMBL/GenBank/DDBJ databases">
        <title>Genome Sequence of Candidatus Viridilinea halotolerans isolated from saline sulfide-rich spring.</title>
        <authorList>
            <person name="Grouzdev D.S."/>
            <person name="Burganskaya E.I."/>
            <person name="Krutkina M.S."/>
            <person name="Sukhacheva M.V."/>
            <person name="Gorlenko V.M."/>
        </authorList>
    </citation>
    <scope>NUCLEOTIDE SEQUENCE [LARGE SCALE GENOMIC DNA]</scope>
    <source>
        <strain evidence="21">Chok-6</strain>
    </source>
</reference>
<dbReference type="Pfam" id="PF00912">
    <property type="entry name" value="Transgly"/>
    <property type="match status" value="1"/>
</dbReference>
<dbReference type="Gene3D" id="1.10.3810.10">
    <property type="entry name" value="Biosynthetic peptidoglycan transglycosylase-like"/>
    <property type="match status" value="1"/>
</dbReference>
<dbReference type="Pfam" id="PF00905">
    <property type="entry name" value="Transpeptidase"/>
    <property type="match status" value="1"/>
</dbReference>
<evidence type="ECO:0000256" key="3">
    <source>
        <dbReference type="ARBA" id="ARBA00007739"/>
    </source>
</evidence>
<evidence type="ECO:0000256" key="1">
    <source>
        <dbReference type="ARBA" id="ARBA00004236"/>
    </source>
</evidence>
<feature type="non-terminal residue" evidence="21">
    <location>
        <position position="845"/>
    </location>
</feature>
<dbReference type="SUPFAM" id="SSF53955">
    <property type="entry name" value="Lysozyme-like"/>
    <property type="match status" value="1"/>
</dbReference>
<dbReference type="PANTHER" id="PTHR32282">
    <property type="entry name" value="BINDING PROTEIN TRANSPEPTIDASE, PUTATIVE-RELATED"/>
    <property type="match status" value="1"/>
</dbReference>
<accession>A0A426U7T7</accession>
<keyword evidence="10" id="KW-0133">Cell shape</keyword>
<protein>
    <submittedName>
        <fullName evidence="21">PBP1A family penicillin-binding protein</fullName>
    </submittedName>
</protein>
<evidence type="ECO:0000256" key="8">
    <source>
        <dbReference type="ARBA" id="ARBA00022679"/>
    </source>
</evidence>
<evidence type="ECO:0000256" key="10">
    <source>
        <dbReference type="ARBA" id="ARBA00022960"/>
    </source>
</evidence>
<proteinExistence type="inferred from homology"/>
<comment type="similarity">
    <text evidence="3">In the N-terminal section; belongs to the glycosyltransferase 51 family.</text>
</comment>
<keyword evidence="5" id="KW-0121">Carboxypeptidase</keyword>
<dbReference type="GO" id="GO:0006508">
    <property type="term" value="P:proteolysis"/>
    <property type="evidence" value="ECO:0007669"/>
    <property type="project" value="UniProtKB-KW"/>
</dbReference>
<feature type="transmembrane region" description="Helical" evidence="18">
    <location>
        <begin position="117"/>
        <end position="148"/>
    </location>
</feature>
<sequence>MIRLLASRCCPVCAWRWRVCLRCEGRGAEEQKNRGTEEQKAILFSVLCSYDARTASKHQESQHLRPLGRESRGKGKGPLGRDPAKTVFLKALPPPPRFLRPRRRVSRFRRRHPRLAFGLRLALAGLKLSLAVGLLLALTLGAGGAWLYGRYGDDLPAAQQISEHRAFETTRIYARDGTTLLYELVGPQDGRRTPVAFEQIPQVLKDATIAVEDAGFYTNPGVDLRGIIRAALQNYTSGEIVSGASTITMQLVRNILLADERTEQSYERKLREAILAYRVSQSYGKDQILNLYLNEVYYGAQAYGVEAAAQAYFAKHVWELNVAEATLLAGLPQSPSVYNPFTNMTAARARQRVTLNLMTQQGMLTRAEAEAIYAEPIILAPQTTALLAPHFVFYVRDQLERTYGPELLYRAGLRVVTSLDLTWQAEAERIAAEQIGELRARRASNAGVVMLAPDGQILAMVGSVDYGAPDGQVNVTLAPRQPGSALKPFVYAAAMQRGWTPATVIWDVPTRWEAPGGVVYQPRNYDGGFHGPQRLRMALANSLNIPAVKALEHVGVPAFVDQMSQLGITTFDDPSRYGLAMALGSNEVRLLELTGAYHALRNSGRYAPPVAIIKVSNSRDEVLERWQPVRGRAVFGAQSEAIAYLITSILSDDAARHYMFGRGNVMELPGIIAAAKTGTSNDFRDSWALGYSTDVTIGVWVGNNDSAPMQEIAGANGAGQIWRTLMLRYHEGRPESAFVRPAGVEELPICADTGGRADETCPRIISEVFVAGNGPAEVDVLHQTVRVGGDGDCLAASYTPAAEVRTVRYPIYPEELREWATRNTPQPPTEPCPPPTAPEVAVALL</sequence>
<comment type="catalytic activity">
    <reaction evidence="16">
        <text>[GlcNAc-(1-&gt;4)-Mur2Ac(oyl-L-Ala-gamma-D-Glu-L-Lys-D-Ala-D-Ala)](n)-di-trans,octa-cis-undecaprenyl diphosphate + beta-D-GlcNAc-(1-&gt;4)-Mur2Ac(oyl-L-Ala-gamma-D-Glu-L-Lys-D-Ala-D-Ala)-di-trans,octa-cis-undecaprenyl diphosphate = [GlcNAc-(1-&gt;4)-Mur2Ac(oyl-L-Ala-gamma-D-Glu-L-Lys-D-Ala-D-Ala)](n+1)-di-trans,octa-cis-undecaprenyl diphosphate + di-trans,octa-cis-undecaprenyl diphosphate + H(+)</text>
        <dbReference type="Rhea" id="RHEA:23708"/>
        <dbReference type="Rhea" id="RHEA-COMP:9602"/>
        <dbReference type="Rhea" id="RHEA-COMP:9603"/>
        <dbReference type="ChEBI" id="CHEBI:15378"/>
        <dbReference type="ChEBI" id="CHEBI:58405"/>
        <dbReference type="ChEBI" id="CHEBI:60033"/>
        <dbReference type="ChEBI" id="CHEBI:78435"/>
        <dbReference type="EC" id="2.4.99.28"/>
    </reaction>
</comment>
<keyword evidence="8" id="KW-0808">Transferase</keyword>
<keyword evidence="9" id="KW-0378">Hydrolase</keyword>